<evidence type="ECO:0000313" key="14">
    <source>
        <dbReference type="EMBL" id="OGL72385.1"/>
    </source>
</evidence>
<dbReference type="FunFam" id="3.40.50.720:FF:000065">
    <property type="entry name" value="UDP-glucuronic acid decarboxylase 1"/>
    <property type="match status" value="1"/>
</dbReference>
<keyword evidence="4" id="KW-0210">Decarboxylase</keyword>
<dbReference type="STRING" id="1802391.A3D72_00945"/>
<dbReference type="GO" id="GO:0042732">
    <property type="term" value="P:D-xylose metabolic process"/>
    <property type="evidence" value="ECO:0007669"/>
    <property type="project" value="InterPro"/>
</dbReference>
<dbReference type="Gene3D" id="3.40.50.720">
    <property type="entry name" value="NAD(P)-binding Rossmann-like Domain"/>
    <property type="match status" value="1"/>
</dbReference>
<dbReference type="SUPFAM" id="SSF51735">
    <property type="entry name" value="NAD(P)-binding Rossmann-fold domains"/>
    <property type="match status" value="1"/>
</dbReference>
<accession>A0A1F7U290</accession>
<name>A0A1F7U290_9BACT</name>
<proteinExistence type="predicted"/>
<keyword evidence="10" id="KW-0325">Glycoprotein</keyword>
<dbReference type="Pfam" id="PF01370">
    <property type="entry name" value="Epimerase"/>
    <property type="match status" value="1"/>
</dbReference>
<dbReference type="AlphaFoldDB" id="A0A1F7U290"/>
<dbReference type="GO" id="GO:0005737">
    <property type="term" value="C:cytoplasm"/>
    <property type="evidence" value="ECO:0007669"/>
    <property type="project" value="TreeGrafter"/>
</dbReference>
<organism evidence="14 15">
    <name type="scientific">Candidatus Uhrbacteria bacterium RIFCSPHIGHO2_02_FULL_57_19</name>
    <dbReference type="NCBI Taxonomy" id="1802391"/>
    <lineage>
        <taxon>Bacteria</taxon>
        <taxon>Candidatus Uhriibacteriota</taxon>
    </lineage>
</organism>
<evidence type="ECO:0000256" key="3">
    <source>
        <dbReference type="ARBA" id="ARBA00022692"/>
    </source>
</evidence>
<comment type="subcellular location">
    <subcellularLocation>
        <location evidence="2">Golgi apparatus membrane</location>
        <topology evidence="2">Single-pass type II membrane protein</topology>
    </subcellularLocation>
    <subcellularLocation>
        <location evidence="12">Golgi apparatus</location>
        <location evidence="12">Golgi stack membrane</location>
    </subcellularLocation>
</comment>
<keyword evidence="6" id="KW-1133">Transmembrane helix</keyword>
<keyword evidence="8" id="KW-0333">Golgi apparatus</keyword>
<dbReference type="InterPro" id="IPR036291">
    <property type="entry name" value="NAD(P)-bd_dom_sf"/>
</dbReference>
<keyword evidence="3" id="KW-0812">Transmembrane</keyword>
<dbReference type="EMBL" id="MGDZ01000064">
    <property type="protein sequence ID" value="OGL72385.1"/>
    <property type="molecule type" value="Genomic_DNA"/>
</dbReference>
<comment type="caution">
    <text evidence="14">The sequence shown here is derived from an EMBL/GenBank/DDBJ whole genome shotgun (WGS) entry which is preliminary data.</text>
</comment>
<dbReference type="PANTHER" id="PTHR43078">
    <property type="entry name" value="UDP-GLUCURONIC ACID DECARBOXYLASE-RELATED"/>
    <property type="match status" value="1"/>
</dbReference>
<evidence type="ECO:0000256" key="10">
    <source>
        <dbReference type="ARBA" id="ARBA00023180"/>
    </source>
</evidence>
<keyword evidence="11" id="KW-0456">Lyase</keyword>
<dbReference type="InterPro" id="IPR001509">
    <property type="entry name" value="Epimerase_deHydtase"/>
</dbReference>
<sequence length="338" mass="37568">MPVTPIFEKKNVLVTGGAGFIGSHLCERLVKEAKVICVDSFINSNERNIDHLLQLPDFEFIRWNINDPFSLDQFPELAKFKVQFQGVQEIYHLACPTSAKNFDQFKMDTLLTNSTGVRNVLDLAVKHKAKLVHASSSVIYGPRKGEKVSMHEDDVGTVAHLTPRGCYDEGKRFAETMVDTYRQVHELDGKMARIFRTYGPRQRLFDGEMISDFITDALDGKPLVIYGDESFTTSLTYVSDIVDGLVKLMKAPAGLGPVNLGTDGDVKIVDVAKKIIELTGSSSEIVFEPPLVFITPLGLPDIRRAKDSLGWLPLVRLEDGLKKAIDYAQAHKTLLGVT</sequence>
<evidence type="ECO:0000256" key="12">
    <source>
        <dbReference type="ARBA" id="ARBA00037859"/>
    </source>
</evidence>
<evidence type="ECO:0000256" key="11">
    <source>
        <dbReference type="ARBA" id="ARBA00023239"/>
    </source>
</evidence>
<reference evidence="14 15" key="1">
    <citation type="journal article" date="2016" name="Nat. Commun.">
        <title>Thousands of microbial genomes shed light on interconnected biogeochemical processes in an aquifer system.</title>
        <authorList>
            <person name="Anantharaman K."/>
            <person name="Brown C.T."/>
            <person name="Hug L.A."/>
            <person name="Sharon I."/>
            <person name="Castelle C.J."/>
            <person name="Probst A.J."/>
            <person name="Thomas B.C."/>
            <person name="Singh A."/>
            <person name="Wilkins M.J."/>
            <person name="Karaoz U."/>
            <person name="Brodie E.L."/>
            <person name="Williams K.H."/>
            <person name="Hubbard S.S."/>
            <person name="Banfield J.F."/>
        </authorList>
    </citation>
    <scope>NUCLEOTIDE SEQUENCE [LARGE SCALE GENOMIC DNA]</scope>
</reference>
<evidence type="ECO:0000256" key="5">
    <source>
        <dbReference type="ARBA" id="ARBA00022968"/>
    </source>
</evidence>
<evidence type="ECO:0000256" key="9">
    <source>
        <dbReference type="ARBA" id="ARBA00023136"/>
    </source>
</evidence>
<evidence type="ECO:0000259" key="13">
    <source>
        <dbReference type="Pfam" id="PF01370"/>
    </source>
</evidence>
<dbReference type="PANTHER" id="PTHR43078:SF6">
    <property type="entry name" value="UDP-GLUCURONIC ACID DECARBOXYLASE 1"/>
    <property type="match status" value="1"/>
</dbReference>
<evidence type="ECO:0000256" key="2">
    <source>
        <dbReference type="ARBA" id="ARBA00004323"/>
    </source>
</evidence>
<dbReference type="GO" id="GO:0070403">
    <property type="term" value="F:NAD+ binding"/>
    <property type="evidence" value="ECO:0007669"/>
    <property type="project" value="InterPro"/>
</dbReference>
<gene>
    <name evidence="14" type="ORF">A3D72_00945</name>
</gene>
<comment type="cofactor">
    <cofactor evidence="1">
        <name>NAD(+)</name>
        <dbReference type="ChEBI" id="CHEBI:57540"/>
    </cofactor>
</comment>
<keyword evidence="9" id="KW-0472">Membrane</keyword>
<dbReference type="Proteomes" id="UP000176303">
    <property type="component" value="Unassembled WGS sequence"/>
</dbReference>
<evidence type="ECO:0000256" key="8">
    <source>
        <dbReference type="ARBA" id="ARBA00023034"/>
    </source>
</evidence>
<dbReference type="InterPro" id="IPR044516">
    <property type="entry name" value="UXS-like"/>
</dbReference>
<feature type="domain" description="NAD-dependent epimerase/dehydratase" evidence="13">
    <location>
        <begin position="12"/>
        <end position="255"/>
    </location>
</feature>
<evidence type="ECO:0000256" key="7">
    <source>
        <dbReference type="ARBA" id="ARBA00023027"/>
    </source>
</evidence>
<protein>
    <recommendedName>
        <fullName evidence="13">NAD-dependent epimerase/dehydratase domain-containing protein</fullName>
    </recommendedName>
</protein>
<dbReference type="GO" id="GO:0048040">
    <property type="term" value="F:UDP-glucuronate decarboxylase activity"/>
    <property type="evidence" value="ECO:0007669"/>
    <property type="project" value="TreeGrafter"/>
</dbReference>
<evidence type="ECO:0000256" key="4">
    <source>
        <dbReference type="ARBA" id="ARBA00022793"/>
    </source>
</evidence>
<keyword evidence="5" id="KW-0735">Signal-anchor</keyword>
<evidence type="ECO:0000256" key="6">
    <source>
        <dbReference type="ARBA" id="ARBA00022989"/>
    </source>
</evidence>
<evidence type="ECO:0000256" key="1">
    <source>
        <dbReference type="ARBA" id="ARBA00001911"/>
    </source>
</evidence>
<evidence type="ECO:0000313" key="15">
    <source>
        <dbReference type="Proteomes" id="UP000176303"/>
    </source>
</evidence>
<keyword evidence="7" id="KW-0520">NAD</keyword>